<dbReference type="InterPro" id="IPR005804">
    <property type="entry name" value="FA_desaturase_dom"/>
</dbReference>
<dbReference type="InterPro" id="IPR012171">
    <property type="entry name" value="Fatty_acid_desaturase"/>
</dbReference>
<feature type="transmembrane region" description="Helical" evidence="1">
    <location>
        <begin position="124"/>
        <end position="140"/>
    </location>
</feature>
<evidence type="ECO:0000313" key="4">
    <source>
        <dbReference type="Proteomes" id="UP001362999"/>
    </source>
</evidence>
<keyword evidence="1" id="KW-0812">Transmembrane</keyword>
<feature type="domain" description="Fatty acid desaturase" evidence="2">
    <location>
        <begin position="88"/>
        <end position="372"/>
    </location>
</feature>
<dbReference type="CDD" id="cd03507">
    <property type="entry name" value="Delta12-FADS-like"/>
    <property type="match status" value="1"/>
</dbReference>
<keyword evidence="4" id="KW-1185">Reference proteome</keyword>
<feature type="transmembrane region" description="Helical" evidence="1">
    <location>
        <begin position="42"/>
        <end position="60"/>
    </location>
</feature>
<name>A0AAV9ZFU2_9AGAR</name>
<dbReference type="AlphaFoldDB" id="A0AAV9ZFU2"/>
<feature type="transmembrane region" description="Helical" evidence="1">
    <location>
        <begin position="281"/>
        <end position="301"/>
    </location>
</feature>
<protein>
    <submittedName>
        <fullName evidence="3">Delta-12 fatty acid desaturase</fullName>
    </submittedName>
</protein>
<dbReference type="PANTHER" id="PTHR32100">
    <property type="entry name" value="OMEGA-6 FATTY ACID DESATURASE, CHLOROPLASTIC"/>
    <property type="match status" value="1"/>
</dbReference>
<evidence type="ECO:0000256" key="1">
    <source>
        <dbReference type="SAM" id="Phobius"/>
    </source>
</evidence>
<feature type="transmembrane region" description="Helical" evidence="1">
    <location>
        <begin position="72"/>
        <end position="95"/>
    </location>
</feature>
<dbReference type="Proteomes" id="UP001362999">
    <property type="component" value="Unassembled WGS sequence"/>
</dbReference>
<evidence type="ECO:0000313" key="3">
    <source>
        <dbReference type="EMBL" id="KAK6981125.1"/>
    </source>
</evidence>
<dbReference type="GO" id="GO:0016491">
    <property type="term" value="F:oxidoreductase activity"/>
    <property type="evidence" value="ECO:0007669"/>
    <property type="project" value="InterPro"/>
</dbReference>
<evidence type="ECO:0000259" key="2">
    <source>
        <dbReference type="Pfam" id="PF00487"/>
    </source>
</evidence>
<dbReference type="GO" id="GO:0006629">
    <property type="term" value="P:lipid metabolic process"/>
    <property type="evidence" value="ECO:0007669"/>
    <property type="project" value="InterPro"/>
</dbReference>
<proteinExistence type="predicted"/>
<reference evidence="3 4" key="1">
    <citation type="journal article" date="2024" name="J Genomics">
        <title>Draft genome sequencing and assembly of Favolaschia claudopus CIRM-BRFM 2984 isolated from oak limbs.</title>
        <authorList>
            <person name="Navarro D."/>
            <person name="Drula E."/>
            <person name="Chaduli D."/>
            <person name="Cazenave R."/>
            <person name="Ahrendt S."/>
            <person name="Wang J."/>
            <person name="Lipzen A."/>
            <person name="Daum C."/>
            <person name="Barry K."/>
            <person name="Grigoriev I.V."/>
            <person name="Favel A."/>
            <person name="Rosso M.N."/>
            <person name="Martin F."/>
        </authorList>
    </citation>
    <scope>NUCLEOTIDE SEQUENCE [LARGE SCALE GENOMIC DNA]</scope>
    <source>
        <strain evidence="3 4">CIRM-BRFM 2984</strain>
    </source>
</reference>
<organism evidence="3 4">
    <name type="scientific">Favolaschia claudopus</name>
    <dbReference type="NCBI Taxonomy" id="2862362"/>
    <lineage>
        <taxon>Eukaryota</taxon>
        <taxon>Fungi</taxon>
        <taxon>Dikarya</taxon>
        <taxon>Basidiomycota</taxon>
        <taxon>Agaricomycotina</taxon>
        <taxon>Agaricomycetes</taxon>
        <taxon>Agaricomycetidae</taxon>
        <taxon>Agaricales</taxon>
        <taxon>Marasmiineae</taxon>
        <taxon>Mycenaceae</taxon>
        <taxon>Favolaschia</taxon>
    </lineage>
</organism>
<keyword evidence="1" id="KW-1133">Transmembrane helix</keyword>
<dbReference type="EMBL" id="JAWWNJ010000153">
    <property type="protein sequence ID" value="KAK6981125.1"/>
    <property type="molecule type" value="Genomic_DNA"/>
</dbReference>
<feature type="transmembrane region" description="Helical" evidence="1">
    <location>
        <begin position="249"/>
        <end position="269"/>
    </location>
</feature>
<comment type="caution">
    <text evidence="3">The sequence shown here is derived from an EMBL/GenBank/DDBJ whole genome shotgun (WGS) entry which is preliminary data.</text>
</comment>
<dbReference type="Pfam" id="PF00487">
    <property type="entry name" value="FA_desaturase"/>
    <property type="match status" value="1"/>
</dbReference>
<keyword evidence="1" id="KW-0472">Membrane</keyword>
<gene>
    <name evidence="3" type="ORF">R3P38DRAFT_456114</name>
</gene>
<accession>A0AAV9ZFU2</accession>
<sequence length="420" mass="48375">MFGDSAEFLSRRNTPFVPPNFTISELRRAIPPELHKKSTIRGLWIGVRSVAFVAVFYYYGARIDSVTPVIAASLRLSPLLVSLLRFALWTTYWFWQGIGMAGLWCYAHEAGHGTISDSSWLNNTLGYILHTFLLTPYFAWRSTHRAHHKAVGSMERDENYVPALRSDLSLRPENVKGHAESPPQNRRQEFDYNEVFEDTPIVVLGKMLIMQLLGLQMYFVANTMGSPSYPKGTNHFSPLSPLFRRNERLGILASDIGLIFMGYLLWQYTERVGLSVFMKMYFVPYLLSNHWIVLITFLHHCDPTLPHYRKKEWSFVRGALGTVDRPIMGFIGRVFFHNVSHDHVAHHLFSSIPFYNQPKVTEHLKVVLGKHYNYDPTPCFRALYRSFTECAFVEDEGDIIFYKNMKGEAVRFLQADGSSP</sequence>